<comment type="caution">
    <text evidence="4">The sequence shown here is derived from an EMBL/GenBank/DDBJ whole genome shotgun (WGS) entry which is preliminary data.</text>
</comment>
<gene>
    <name evidence="4" type="ORF">JQX08_10040</name>
</gene>
<dbReference type="PRINTS" id="PR00081">
    <property type="entry name" value="GDHRDH"/>
</dbReference>
<dbReference type="Proteomes" id="UP000717995">
    <property type="component" value="Unassembled WGS sequence"/>
</dbReference>
<evidence type="ECO:0000256" key="2">
    <source>
        <dbReference type="ARBA" id="ARBA00023002"/>
    </source>
</evidence>
<evidence type="ECO:0000313" key="5">
    <source>
        <dbReference type="Proteomes" id="UP000717995"/>
    </source>
</evidence>
<reference evidence="4 5" key="1">
    <citation type="submission" date="2021-02" db="EMBL/GenBank/DDBJ databases">
        <authorList>
            <person name="Lee D.-H."/>
        </authorList>
    </citation>
    <scope>NUCLEOTIDE SEQUENCE [LARGE SCALE GENOMIC DNA]</scope>
    <source>
        <strain evidence="4 5">UL073</strain>
    </source>
</reference>
<evidence type="ECO:0000256" key="1">
    <source>
        <dbReference type="ARBA" id="ARBA00006484"/>
    </source>
</evidence>
<keyword evidence="5" id="KW-1185">Reference proteome</keyword>
<protein>
    <submittedName>
        <fullName evidence="4">SDR family NAD(P)-dependent oxidoreductase</fullName>
    </submittedName>
</protein>
<dbReference type="Gene3D" id="3.40.50.720">
    <property type="entry name" value="NAD(P)-binding Rossmann-like Domain"/>
    <property type="match status" value="1"/>
</dbReference>
<sequence length="319" mass="33393">MSNKSLEGKVAIVTGGGRGLGRAHALALAEAGARVLVNDLGGSDRGEGANNGPALEVVREIHAAGGEAKANTSSISDWDGAKSVVDDAIRHFGRLDILVNNAGISRFGSDIASISKDDWEVTMAVNLTGTAAMSHWAAAHWQERGPEAGRAIINTSSPAGVNPLPGSPAYCVSKAAVAALTQTSAAELARLGVRVNALAPMARTRMTDAVPMIDAMMKRSETFDPYGPGNVSPLVVYLASKECRFTGRVFGIGGGRTYLFSGWSADAEIVVENDLITIPAIAEALRDVPVAERPYIIMPGLHLQKPFPDDEILQALNLA</sequence>
<evidence type="ECO:0000313" key="4">
    <source>
        <dbReference type="EMBL" id="MBM7061047.1"/>
    </source>
</evidence>
<evidence type="ECO:0000256" key="3">
    <source>
        <dbReference type="RuleBase" id="RU000363"/>
    </source>
</evidence>
<dbReference type="PANTHER" id="PTHR45024:SF2">
    <property type="entry name" value="SCP2 DOMAIN-CONTAINING PROTEIN"/>
    <property type="match status" value="1"/>
</dbReference>
<organism evidence="4 5">
    <name type="scientific">Zestomonas insulae</name>
    <dbReference type="NCBI Taxonomy" id="2809017"/>
    <lineage>
        <taxon>Bacteria</taxon>
        <taxon>Pseudomonadati</taxon>
        <taxon>Pseudomonadota</taxon>
        <taxon>Gammaproteobacteria</taxon>
        <taxon>Pseudomonadales</taxon>
        <taxon>Pseudomonadaceae</taxon>
        <taxon>Zestomonas</taxon>
    </lineage>
</organism>
<comment type="similarity">
    <text evidence="1 3">Belongs to the short-chain dehydrogenases/reductases (SDR) family.</text>
</comment>
<dbReference type="RefSeq" id="WP_205348245.1">
    <property type="nucleotide sequence ID" value="NZ_JAFEUP010000003.1"/>
</dbReference>
<dbReference type="InterPro" id="IPR051687">
    <property type="entry name" value="Peroxisomal_Beta-Oxidation"/>
</dbReference>
<dbReference type="InterPro" id="IPR002347">
    <property type="entry name" value="SDR_fam"/>
</dbReference>
<dbReference type="PANTHER" id="PTHR45024">
    <property type="entry name" value="DEHYDROGENASES, SHORT CHAIN"/>
    <property type="match status" value="1"/>
</dbReference>
<proteinExistence type="inferred from homology"/>
<keyword evidence="2" id="KW-0560">Oxidoreductase</keyword>
<dbReference type="InterPro" id="IPR036291">
    <property type="entry name" value="NAD(P)-bd_dom_sf"/>
</dbReference>
<dbReference type="Pfam" id="PF00106">
    <property type="entry name" value="adh_short"/>
    <property type="match status" value="1"/>
</dbReference>
<dbReference type="EMBL" id="JAFEUP010000003">
    <property type="protein sequence ID" value="MBM7061047.1"/>
    <property type="molecule type" value="Genomic_DNA"/>
</dbReference>
<dbReference type="PRINTS" id="PR00080">
    <property type="entry name" value="SDRFAMILY"/>
</dbReference>
<dbReference type="SUPFAM" id="SSF51735">
    <property type="entry name" value="NAD(P)-binding Rossmann-fold domains"/>
    <property type="match status" value="1"/>
</dbReference>
<accession>A0ABS2IDA3</accession>
<name>A0ABS2IDA3_9GAMM</name>